<dbReference type="InterPro" id="IPR004394">
    <property type="entry name" value="Iojap/RsfS/C7orf30"/>
</dbReference>
<keyword evidence="2" id="KW-0810">Translation regulation</keyword>
<dbReference type="AlphaFoldDB" id="A0A0C1JVP4"/>
<comment type="function">
    <text evidence="2">Functions as a ribosomal silencing factor. Interacts with ribosomal protein uL14 (rplN), blocking formation of intersubunit bridge B8. Prevents association of the 30S and 50S ribosomal subunits and the formation of functional ribosomes, thus repressing translation.</text>
</comment>
<dbReference type="Proteomes" id="UP000031465">
    <property type="component" value="Unassembled WGS sequence"/>
</dbReference>
<protein>
    <recommendedName>
        <fullName evidence="2">Ribosomal silencing factor RsfS</fullName>
    </recommendedName>
</protein>
<dbReference type="PANTHER" id="PTHR21043">
    <property type="entry name" value="IOJAP SUPERFAMILY ORTHOLOG"/>
    <property type="match status" value="1"/>
</dbReference>
<dbReference type="EMBL" id="JSAN01000096">
    <property type="protein sequence ID" value="KIC71332.1"/>
    <property type="molecule type" value="Genomic_DNA"/>
</dbReference>
<dbReference type="InterPro" id="IPR043519">
    <property type="entry name" value="NT_sf"/>
</dbReference>
<keyword evidence="2" id="KW-0963">Cytoplasm</keyword>
<comment type="similarity">
    <text evidence="1 2">Belongs to the Iojap/RsfS family.</text>
</comment>
<dbReference type="OMA" id="YNLEAFW"/>
<keyword evidence="2" id="KW-0678">Repressor</keyword>
<organism evidence="3 4">
    <name type="scientific">Candidatus Protochlamydia amoebophila</name>
    <dbReference type="NCBI Taxonomy" id="362787"/>
    <lineage>
        <taxon>Bacteria</taxon>
        <taxon>Pseudomonadati</taxon>
        <taxon>Chlamydiota</taxon>
        <taxon>Chlamydiia</taxon>
        <taxon>Parachlamydiales</taxon>
        <taxon>Parachlamydiaceae</taxon>
        <taxon>Candidatus Protochlamydia</taxon>
    </lineage>
</organism>
<gene>
    <name evidence="2 3" type="primary">rsfS</name>
    <name evidence="3" type="ORF">DB44_DX00050</name>
</gene>
<dbReference type="NCBIfam" id="TIGR00090">
    <property type="entry name" value="rsfS_iojap_ybeB"/>
    <property type="match status" value="1"/>
</dbReference>
<evidence type="ECO:0000313" key="3">
    <source>
        <dbReference type="EMBL" id="KIC71332.1"/>
    </source>
</evidence>
<name>A0A0C1JVP4_9BACT</name>
<dbReference type="Gene3D" id="3.30.460.10">
    <property type="entry name" value="Beta Polymerase, domain 2"/>
    <property type="match status" value="1"/>
</dbReference>
<sequence>MKDFYLKTLTEVAQAIYDKKGFNILVLDVKGICTMTDYFIIAEGTVDRHVRAISQTIVDQLAKHQHHPYHIEGEREGDWIVLDYTDFVIHLFVPDLREKYALEELWKGGKIVDVSIDTSRPEFKRA</sequence>
<dbReference type="SUPFAM" id="SSF81301">
    <property type="entry name" value="Nucleotidyltransferase"/>
    <property type="match status" value="1"/>
</dbReference>
<dbReference type="GO" id="GO:0017148">
    <property type="term" value="P:negative regulation of translation"/>
    <property type="evidence" value="ECO:0007669"/>
    <property type="project" value="UniProtKB-UniRule"/>
</dbReference>
<proteinExistence type="inferred from homology"/>
<dbReference type="PATRIC" id="fig|362787.3.peg.1518"/>
<dbReference type="HAMAP" id="MF_01477">
    <property type="entry name" value="Iojap_RsfS"/>
    <property type="match status" value="1"/>
</dbReference>
<dbReference type="PANTHER" id="PTHR21043:SF0">
    <property type="entry name" value="MITOCHONDRIAL ASSEMBLY OF RIBOSOMAL LARGE SUBUNIT PROTEIN 1"/>
    <property type="match status" value="1"/>
</dbReference>
<comment type="subcellular location">
    <subcellularLocation>
        <location evidence="2">Cytoplasm</location>
    </subcellularLocation>
</comment>
<evidence type="ECO:0000313" key="4">
    <source>
        <dbReference type="Proteomes" id="UP000031465"/>
    </source>
</evidence>
<dbReference type="Pfam" id="PF02410">
    <property type="entry name" value="RsfS"/>
    <property type="match status" value="1"/>
</dbReference>
<dbReference type="GO" id="GO:0005737">
    <property type="term" value="C:cytoplasm"/>
    <property type="evidence" value="ECO:0007669"/>
    <property type="project" value="UniProtKB-SubCell"/>
</dbReference>
<comment type="caution">
    <text evidence="3">The sequence shown here is derived from an EMBL/GenBank/DDBJ whole genome shotgun (WGS) entry which is preliminary data.</text>
</comment>
<dbReference type="GO" id="GO:0090071">
    <property type="term" value="P:negative regulation of ribosome biogenesis"/>
    <property type="evidence" value="ECO:0007669"/>
    <property type="project" value="UniProtKB-UniRule"/>
</dbReference>
<evidence type="ECO:0000256" key="2">
    <source>
        <dbReference type="HAMAP-Rule" id="MF_01477"/>
    </source>
</evidence>
<dbReference type="RefSeq" id="WP_011175789.1">
    <property type="nucleotide sequence ID" value="NZ_JSAN01000096.1"/>
</dbReference>
<dbReference type="GO" id="GO:0042256">
    <property type="term" value="P:cytosolic ribosome assembly"/>
    <property type="evidence" value="ECO:0007669"/>
    <property type="project" value="UniProtKB-UniRule"/>
</dbReference>
<comment type="subunit">
    <text evidence="2">Interacts with ribosomal protein uL14 (rplN).</text>
</comment>
<evidence type="ECO:0000256" key="1">
    <source>
        <dbReference type="ARBA" id="ARBA00010574"/>
    </source>
</evidence>
<accession>A0A0C1JVP4</accession>
<dbReference type="GO" id="GO:0043023">
    <property type="term" value="F:ribosomal large subunit binding"/>
    <property type="evidence" value="ECO:0007669"/>
    <property type="project" value="TreeGrafter"/>
</dbReference>
<reference evidence="3 4" key="1">
    <citation type="journal article" date="2014" name="Mol. Biol. Evol.">
        <title>Massive expansion of Ubiquitination-related gene families within the Chlamydiae.</title>
        <authorList>
            <person name="Domman D."/>
            <person name="Collingro A."/>
            <person name="Lagkouvardos I."/>
            <person name="Gehre L."/>
            <person name="Weinmaier T."/>
            <person name="Rattei T."/>
            <person name="Subtil A."/>
            <person name="Horn M."/>
        </authorList>
    </citation>
    <scope>NUCLEOTIDE SEQUENCE [LARGE SCALE GENOMIC DNA]</scope>
    <source>
        <strain evidence="3 4">EI2</strain>
    </source>
</reference>